<accession>A0A3D8GM04</accession>
<dbReference type="RefSeq" id="WP_115453455.1">
    <property type="nucleotide sequence ID" value="NZ_QNQT01000010.1"/>
</dbReference>
<dbReference type="EMBL" id="QNQT01000010">
    <property type="protein sequence ID" value="RDU35391.1"/>
    <property type="molecule type" value="Genomic_DNA"/>
</dbReference>
<feature type="signal peptide" evidence="1">
    <location>
        <begin position="1"/>
        <end position="23"/>
    </location>
</feature>
<organism evidence="3 4">
    <name type="scientific">Neobacillus piezotolerans</name>
    <dbReference type="NCBI Taxonomy" id="2259171"/>
    <lineage>
        <taxon>Bacteria</taxon>
        <taxon>Bacillati</taxon>
        <taxon>Bacillota</taxon>
        <taxon>Bacilli</taxon>
        <taxon>Bacillales</taxon>
        <taxon>Bacillaceae</taxon>
        <taxon>Neobacillus</taxon>
    </lineage>
</organism>
<feature type="domain" description="LysM" evidence="2">
    <location>
        <begin position="48"/>
        <end position="101"/>
    </location>
</feature>
<protein>
    <recommendedName>
        <fullName evidence="2">LysM domain-containing protein</fullName>
    </recommendedName>
</protein>
<evidence type="ECO:0000256" key="1">
    <source>
        <dbReference type="SAM" id="SignalP"/>
    </source>
</evidence>
<evidence type="ECO:0000313" key="4">
    <source>
        <dbReference type="Proteomes" id="UP000257144"/>
    </source>
</evidence>
<reference evidence="3 4" key="1">
    <citation type="submission" date="2018-07" db="EMBL/GenBank/DDBJ databases">
        <title>Bacillus sp. YLB-04 draft genome sequence.</title>
        <authorList>
            <person name="Yu L."/>
            <person name="Tang X."/>
        </authorList>
    </citation>
    <scope>NUCLEOTIDE SEQUENCE [LARGE SCALE GENOMIC DNA]</scope>
    <source>
        <strain evidence="3 4">YLB-04</strain>
    </source>
</reference>
<sequence length="106" mass="11472">MKKMIAVLFFAALFISMYVDLTAGTLTVSIAAPPPKSVEASDIGISNFTAVVQPGQTLLSVIEKRRGSTPNVSIDKLIADFKALNPGASPELLQIGKEYRFPVYER</sequence>
<evidence type="ECO:0000259" key="2">
    <source>
        <dbReference type="PROSITE" id="PS51782"/>
    </source>
</evidence>
<dbReference type="AlphaFoldDB" id="A0A3D8GM04"/>
<dbReference type="OrthoDB" id="2691912at2"/>
<gene>
    <name evidence="3" type="ORF">DRW41_18210</name>
</gene>
<proteinExistence type="predicted"/>
<dbReference type="InterPro" id="IPR018392">
    <property type="entry name" value="LysM"/>
</dbReference>
<name>A0A3D8GM04_9BACI</name>
<feature type="chain" id="PRO_5039223898" description="LysM domain-containing protein" evidence="1">
    <location>
        <begin position="24"/>
        <end position="106"/>
    </location>
</feature>
<keyword evidence="4" id="KW-1185">Reference proteome</keyword>
<comment type="caution">
    <text evidence="3">The sequence shown here is derived from an EMBL/GenBank/DDBJ whole genome shotgun (WGS) entry which is preliminary data.</text>
</comment>
<dbReference type="Proteomes" id="UP000257144">
    <property type="component" value="Unassembled WGS sequence"/>
</dbReference>
<dbReference type="PROSITE" id="PS51782">
    <property type="entry name" value="LYSM"/>
    <property type="match status" value="1"/>
</dbReference>
<keyword evidence="1" id="KW-0732">Signal</keyword>
<evidence type="ECO:0000313" key="3">
    <source>
        <dbReference type="EMBL" id="RDU35391.1"/>
    </source>
</evidence>